<dbReference type="RefSeq" id="WP_065279094.1">
    <property type="nucleotide sequence ID" value="NZ_CP016286.1"/>
</dbReference>
<feature type="signal peptide" evidence="1">
    <location>
        <begin position="1"/>
        <end position="20"/>
    </location>
</feature>
<evidence type="ECO:0000256" key="1">
    <source>
        <dbReference type="SAM" id="SignalP"/>
    </source>
</evidence>
<evidence type="ECO:0000313" key="3">
    <source>
        <dbReference type="Proteomes" id="UP000092691"/>
    </source>
</evidence>
<proteinExistence type="predicted"/>
<evidence type="ECO:0000313" key="2">
    <source>
        <dbReference type="EMBL" id="ANP84444.1"/>
    </source>
</evidence>
<gene>
    <name evidence="2" type="ORF">BA011_00945</name>
</gene>
<sequence>MTRLMYIIAFTVAMVSPVFALTGAQVKQSSPVYGRAYIWGVLEGYLFIGGSDDPVKDQAQQQLRLKCLMDAKITDSTFYEAVMHHIDRTPANLTEHAVGAVLQTLVEMCDR</sequence>
<protein>
    <recommendedName>
        <fullName evidence="4">Rap1a immunity protein domain-containing protein</fullName>
    </recommendedName>
</protein>
<evidence type="ECO:0008006" key="4">
    <source>
        <dbReference type="Google" id="ProtNLM"/>
    </source>
</evidence>
<dbReference type="Proteomes" id="UP000092691">
    <property type="component" value="Chromosome"/>
</dbReference>
<organism evidence="2 3">
    <name type="scientific">Rhizobium leguminosarum</name>
    <dbReference type="NCBI Taxonomy" id="384"/>
    <lineage>
        <taxon>Bacteria</taxon>
        <taxon>Pseudomonadati</taxon>
        <taxon>Pseudomonadota</taxon>
        <taxon>Alphaproteobacteria</taxon>
        <taxon>Hyphomicrobiales</taxon>
        <taxon>Rhizobiaceae</taxon>
        <taxon>Rhizobium/Agrobacterium group</taxon>
        <taxon>Rhizobium</taxon>
    </lineage>
</organism>
<accession>A0A1B1C3Y9</accession>
<name>A0A1B1C3Y9_RHILE</name>
<feature type="chain" id="PRO_5008520553" description="Rap1a immunity protein domain-containing protein" evidence="1">
    <location>
        <begin position="21"/>
        <end position="111"/>
    </location>
</feature>
<keyword evidence="1" id="KW-0732">Signal</keyword>
<dbReference type="EMBL" id="CP016286">
    <property type="protein sequence ID" value="ANP84444.1"/>
    <property type="molecule type" value="Genomic_DNA"/>
</dbReference>
<dbReference type="AlphaFoldDB" id="A0A1B1C3Y9"/>
<reference evidence="2 3" key="1">
    <citation type="submission" date="2016-06" db="EMBL/GenBank/DDBJ databases">
        <title>Microsymbionts genomes from the relict species Vavilovia formosa.</title>
        <authorList>
            <person name="Chirak E."/>
            <person name="Kimeklis A."/>
            <person name="Andronov E."/>
        </authorList>
    </citation>
    <scope>NUCLEOTIDE SEQUENCE [LARGE SCALE GENOMIC DNA]</scope>
    <source>
        <strain evidence="2 3">Vaf10</strain>
    </source>
</reference>